<organism evidence="1 2">
    <name type="scientific">Sphingopyxis panaciterrulae</name>
    <dbReference type="NCBI Taxonomy" id="462372"/>
    <lineage>
        <taxon>Bacteria</taxon>
        <taxon>Pseudomonadati</taxon>
        <taxon>Pseudomonadota</taxon>
        <taxon>Alphaproteobacteria</taxon>
        <taxon>Sphingomonadales</taxon>
        <taxon>Sphingomonadaceae</taxon>
        <taxon>Sphingopyxis</taxon>
    </lineage>
</organism>
<evidence type="ECO:0000313" key="1">
    <source>
        <dbReference type="EMBL" id="MBB5705207.1"/>
    </source>
</evidence>
<dbReference type="RefSeq" id="WP_184095022.1">
    <property type="nucleotide sequence ID" value="NZ_JACIJH010000001.1"/>
</dbReference>
<name>A0A7W9EP60_9SPHN</name>
<comment type="caution">
    <text evidence="1">The sequence shown here is derived from an EMBL/GenBank/DDBJ whole genome shotgun (WGS) entry which is preliminary data.</text>
</comment>
<gene>
    <name evidence="1" type="ORF">FHR21_000532</name>
</gene>
<accession>A0A7W9EP60</accession>
<reference evidence="1 2" key="1">
    <citation type="submission" date="2020-08" db="EMBL/GenBank/DDBJ databases">
        <title>Genomic Encyclopedia of Type Strains, Phase IV (KMG-IV): sequencing the most valuable type-strain genomes for metagenomic binning, comparative biology and taxonomic classification.</title>
        <authorList>
            <person name="Goeker M."/>
        </authorList>
    </citation>
    <scope>NUCLEOTIDE SEQUENCE [LARGE SCALE GENOMIC DNA]</scope>
    <source>
        <strain evidence="1 2">DSM 27163</strain>
    </source>
</reference>
<dbReference type="EMBL" id="JACIJH010000001">
    <property type="protein sequence ID" value="MBB5705207.1"/>
    <property type="molecule type" value="Genomic_DNA"/>
</dbReference>
<keyword evidence="2" id="KW-1185">Reference proteome</keyword>
<dbReference type="AlphaFoldDB" id="A0A7W9EP60"/>
<proteinExistence type="predicted"/>
<dbReference type="Proteomes" id="UP000537161">
    <property type="component" value="Unassembled WGS sequence"/>
</dbReference>
<protein>
    <submittedName>
        <fullName evidence="1">Uncharacterized protein</fullName>
    </submittedName>
</protein>
<evidence type="ECO:0000313" key="2">
    <source>
        <dbReference type="Proteomes" id="UP000537161"/>
    </source>
</evidence>
<sequence length="73" mass="8303">MKALILFTFLVPNLLHMGRDLLHDLLHAGIEVELKNGRKPRFQTACCKSVAHEKSGDKPRFFLDIVGLFQAQQ</sequence>